<organism evidence="1 2">
    <name type="scientific">Anabaenopsis circularis NIES-21</name>
    <dbReference type="NCBI Taxonomy" id="1085406"/>
    <lineage>
        <taxon>Bacteria</taxon>
        <taxon>Bacillati</taxon>
        <taxon>Cyanobacteriota</taxon>
        <taxon>Cyanophyceae</taxon>
        <taxon>Nostocales</taxon>
        <taxon>Nodulariaceae</taxon>
        <taxon>Anabaenopsis</taxon>
    </lineage>
</organism>
<dbReference type="OrthoDB" id="426986at2"/>
<dbReference type="EMBL" id="AP018174">
    <property type="protein sequence ID" value="BAY18792.1"/>
    <property type="molecule type" value="Genomic_DNA"/>
</dbReference>
<evidence type="ECO:0000313" key="1">
    <source>
        <dbReference type="EMBL" id="BAY18792.1"/>
    </source>
</evidence>
<reference evidence="1 2" key="1">
    <citation type="submission" date="2017-06" db="EMBL/GenBank/DDBJ databases">
        <title>Genome sequencing of cyanobaciteial culture collection at National Institute for Environmental Studies (NIES).</title>
        <authorList>
            <person name="Hirose Y."/>
            <person name="Shimura Y."/>
            <person name="Fujisawa T."/>
            <person name="Nakamura Y."/>
            <person name="Kawachi M."/>
        </authorList>
    </citation>
    <scope>NUCLEOTIDE SEQUENCE [LARGE SCALE GENOMIC DNA]</scope>
    <source>
        <strain evidence="1 2">NIES-21</strain>
    </source>
</reference>
<dbReference type="Proteomes" id="UP000218287">
    <property type="component" value="Chromosome"/>
</dbReference>
<dbReference type="AlphaFoldDB" id="A0A1Z4GMR4"/>
<dbReference type="Pfam" id="PF23856">
    <property type="entry name" value="DUF7219"/>
    <property type="match status" value="1"/>
</dbReference>
<evidence type="ECO:0000313" key="2">
    <source>
        <dbReference type="Proteomes" id="UP000218287"/>
    </source>
</evidence>
<sequence length="84" mass="9979">MNNHSQIDKHNFIYPHYQYSGEFTPNNLVFNANFQEFSQRVSYICNLQTAGKLSVDESYKQIEILWEQLKQSFQSLNIEKDTNI</sequence>
<evidence type="ECO:0008006" key="3">
    <source>
        <dbReference type="Google" id="ProtNLM"/>
    </source>
</evidence>
<name>A0A1Z4GMR4_9CYAN</name>
<protein>
    <recommendedName>
        <fullName evidence="3">Isopropylmalate/homocitrate/citramalate synthase</fullName>
    </recommendedName>
</protein>
<gene>
    <name evidence="1" type="ORF">NIES21_46450</name>
</gene>
<accession>A0A1Z4GMR4</accession>
<keyword evidence="2" id="KW-1185">Reference proteome</keyword>
<proteinExistence type="predicted"/>
<dbReference type="InterPro" id="IPR055643">
    <property type="entry name" value="DUF7219"/>
</dbReference>